<proteinExistence type="predicted"/>
<name>A0A8K0X829_9PEZI</name>
<dbReference type="PANTHER" id="PTHR43301">
    <property type="entry name" value="ARABINAN ENDO-1,5-ALPHA-L-ARABINOSIDASE"/>
    <property type="match status" value="1"/>
</dbReference>
<evidence type="ECO:0000256" key="1">
    <source>
        <dbReference type="SAM" id="SignalP"/>
    </source>
</evidence>
<dbReference type="EMBL" id="JAGPXD010000001">
    <property type="protein sequence ID" value="KAH7375437.1"/>
    <property type="molecule type" value="Genomic_DNA"/>
</dbReference>
<dbReference type="Gene3D" id="2.115.10.20">
    <property type="entry name" value="Glycosyl hydrolase domain, family 43"/>
    <property type="match status" value="1"/>
</dbReference>
<evidence type="ECO:0000313" key="2">
    <source>
        <dbReference type="EMBL" id="KAH7375437.1"/>
    </source>
</evidence>
<dbReference type="GO" id="GO:0016787">
    <property type="term" value="F:hydrolase activity"/>
    <property type="evidence" value="ECO:0007669"/>
    <property type="project" value="UniProtKB-KW"/>
</dbReference>
<accession>A0A8K0X829</accession>
<feature type="signal peptide" evidence="1">
    <location>
        <begin position="1"/>
        <end position="15"/>
    </location>
</feature>
<dbReference type="InterPro" id="IPR050727">
    <property type="entry name" value="GH43_arabinanases"/>
</dbReference>
<protein>
    <submittedName>
        <fullName evidence="2">Family 43 glycoside hydrolase</fullName>
    </submittedName>
</protein>
<dbReference type="SUPFAM" id="SSF75005">
    <property type="entry name" value="Arabinanase/levansucrase/invertase"/>
    <property type="match status" value="1"/>
</dbReference>
<dbReference type="OrthoDB" id="19657at2759"/>
<keyword evidence="2" id="KW-0378">Hydrolase</keyword>
<dbReference type="CDD" id="cd08983">
    <property type="entry name" value="GH43_Bt3655-like"/>
    <property type="match status" value="1"/>
</dbReference>
<comment type="caution">
    <text evidence="2">The sequence shown here is derived from an EMBL/GenBank/DDBJ whole genome shotgun (WGS) entry which is preliminary data.</text>
</comment>
<dbReference type="AlphaFoldDB" id="A0A8K0X829"/>
<reference evidence="2" key="1">
    <citation type="journal article" date="2021" name="Nat. Commun.">
        <title>Genetic determinants of endophytism in the Arabidopsis root mycobiome.</title>
        <authorList>
            <person name="Mesny F."/>
            <person name="Miyauchi S."/>
            <person name="Thiergart T."/>
            <person name="Pickel B."/>
            <person name="Atanasova L."/>
            <person name="Karlsson M."/>
            <person name="Huettel B."/>
            <person name="Barry K.W."/>
            <person name="Haridas S."/>
            <person name="Chen C."/>
            <person name="Bauer D."/>
            <person name="Andreopoulos W."/>
            <person name="Pangilinan J."/>
            <person name="LaButti K."/>
            <person name="Riley R."/>
            <person name="Lipzen A."/>
            <person name="Clum A."/>
            <person name="Drula E."/>
            <person name="Henrissat B."/>
            <person name="Kohler A."/>
            <person name="Grigoriev I.V."/>
            <person name="Martin F.M."/>
            <person name="Hacquard S."/>
        </authorList>
    </citation>
    <scope>NUCLEOTIDE SEQUENCE</scope>
    <source>
        <strain evidence="2">MPI-CAGE-AT-0016</strain>
    </source>
</reference>
<gene>
    <name evidence="2" type="ORF">B0T11DRAFT_314009</name>
</gene>
<keyword evidence="3" id="KW-1185">Reference proteome</keyword>
<keyword evidence="1" id="KW-0732">Signal</keyword>
<evidence type="ECO:0000313" key="3">
    <source>
        <dbReference type="Proteomes" id="UP000813385"/>
    </source>
</evidence>
<dbReference type="PANTHER" id="PTHR43301:SF8">
    <property type="entry name" value="ARABINOSIDASE-RELATED"/>
    <property type="match status" value="1"/>
</dbReference>
<sequence length="336" mass="37524">MQFFFAAAVLAAVHGLGVASLAIRQESPYVGYLISTFSDPTPQVQWHLSDGLDASSFRFLNNGQPVLESTVGMRGVRDIFLTTNTARSEYFIIATANIKDLDINTEGFNWDWATRHGSQGLVIWSSSDLVNWSEPSLRIVEDERAGMAWAPSAVWNEDEEQYYLFWASRLYDSSDSAHTGVASLDRIRYATTKDFVSFSAPADYHALPDTPLIDQEFQYLGTSGAYARFLKNETVNQVYQENTTGGLFGEWKRVPGYVRPESPMEGAASFADIRSPGTYYLLLDDYTQYVPFQTGDILSPTWERSAWPGFPRGLKHGSVTPLTRSEYDAIAAAYPS</sequence>
<dbReference type="Proteomes" id="UP000813385">
    <property type="component" value="Unassembled WGS sequence"/>
</dbReference>
<feature type="chain" id="PRO_5035447035" evidence="1">
    <location>
        <begin position="16"/>
        <end position="336"/>
    </location>
</feature>
<dbReference type="InterPro" id="IPR023296">
    <property type="entry name" value="Glyco_hydro_beta-prop_sf"/>
</dbReference>
<organism evidence="2 3">
    <name type="scientific">Plectosphaerella cucumerina</name>
    <dbReference type="NCBI Taxonomy" id="40658"/>
    <lineage>
        <taxon>Eukaryota</taxon>
        <taxon>Fungi</taxon>
        <taxon>Dikarya</taxon>
        <taxon>Ascomycota</taxon>
        <taxon>Pezizomycotina</taxon>
        <taxon>Sordariomycetes</taxon>
        <taxon>Hypocreomycetidae</taxon>
        <taxon>Glomerellales</taxon>
        <taxon>Plectosphaerellaceae</taxon>
        <taxon>Plectosphaerella</taxon>
    </lineage>
</organism>